<evidence type="ECO:0000313" key="2">
    <source>
        <dbReference type="Proteomes" id="UP000197361"/>
    </source>
</evidence>
<protein>
    <submittedName>
        <fullName evidence="1">Uncharacterized protein</fullName>
    </submittedName>
</protein>
<keyword evidence="2" id="KW-1185">Reference proteome</keyword>
<proteinExistence type="predicted"/>
<dbReference type="AlphaFoldDB" id="A0A246JQ98"/>
<dbReference type="Proteomes" id="UP000197361">
    <property type="component" value="Unassembled WGS sequence"/>
</dbReference>
<dbReference type="EMBL" id="NISK01000004">
    <property type="protein sequence ID" value="OWQ94916.1"/>
    <property type="molecule type" value="Genomic_DNA"/>
</dbReference>
<sequence length="68" mass="7712">MMRAAAPRKSVHAEMRSRGEERLAALPPFSRFLCELCVSARTRSSFFLRDSASPRVFDHDFLGVIETP</sequence>
<reference evidence="1 2" key="1">
    <citation type="journal article" date="2010" name="Int. J. Syst. Evol. Microbiol.">
        <title>Sphingopyxis bauzanensis sp. nov., a psychrophilic bacterium isolated from soil.</title>
        <authorList>
            <person name="Zhang D.C."/>
            <person name="Liu H.C."/>
            <person name="Xin Y.H."/>
            <person name="Zhou Y.G."/>
            <person name="Schinner F."/>
            <person name="Margesin R."/>
        </authorList>
    </citation>
    <scope>NUCLEOTIDE SEQUENCE [LARGE SCALE GENOMIC DNA]</scope>
    <source>
        <strain evidence="1 2">DSM 22271</strain>
    </source>
</reference>
<comment type="caution">
    <text evidence="1">The sequence shown here is derived from an EMBL/GenBank/DDBJ whole genome shotgun (WGS) entry which is preliminary data.</text>
</comment>
<organism evidence="1 2">
    <name type="scientific">Sphingopyxis bauzanensis</name>
    <dbReference type="NCBI Taxonomy" id="651663"/>
    <lineage>
        <taxon>Bacteria</taxon>
        <taxon>Pseudomonadati</taxon>
        <taxon>Pseudomonadota</taxon>
        <taxon>Alphaproteobacteria</taxon>
        <taxon>Sphingomonadales</taxon>
        <taxon>Sphingomonadaceae</taxon>
        <taxon>Sphingopyxis</taxon>
    </lineage>
</organism>
<evidence type="ECO:0000313" key="1">
    <source>
        <dbReference type="EMBL" id="OWQ94916.1"/>
    </source>
</evidence>
<name>A0A246JQ98_9SPHN</name>
<gene>
    <name evidence="1" type="ORF">CDQ92_17915</name>
</gene>
<accession>A0A246JQ98</accession>